<dbReference type="AlphaFoldDB" id="A0AAE2CI00"/>
<evidence type="ECO:0000313" key="2">
    <source>
        <dbReference type="Proteomes" id="UP001293254"/>
    </source>
</evidence>
<name>A0AAE2CI00_9LAMI</name>
<dbReference type="Pfam" id="PF03087">
    <property type="entry name" value="BPS1"/>
    <property type="match status" value="1"/>
</dbReference>
<keyword evidence="2" id="KW-1185">Reference proteome</keyword>
<accession>A0AAE2CI00</accession>
<reference evidence="1" key="1">
    <citation type="submission" date="2020-06" db="EMBL/GenBank/DDBJ databases">
        <authorList>
            <person name="Li T."/>
            <person name="Hu X."/>
            <person name="Zhang T."/>
            <person name="Song X."/>
            <person name="Zhang H."/>
            <person name="Dai N."/>
            <person name="Sheng W."/>
            <person name="Hou X."/>
            <person name="Wei L."/>
        </authorList>
    </citation>
    <scope>NUCLEOTIDE SEQUENCE</scope>
    <source>
        <strain evidence="1">3651</strain>
        <tissue evidence="1">Leaf</tissue>
    </source>
</reference>
<comment type="caution">
    <text evidence="1">The sequence shown here is derived from an EMBL/GenBank/DDBJ whole genome shotgun (WGS) entry which is preliminary data.</text>
</comment>
<sequence length="180" mass="20242">MTWNERENIFTFKVLTWLKSWEISKTTVRRIILDDQGEYSSAESARRQKGLYSNVQSDSGFDNVFREVAGVTIAIFKSILVCLSSPTAQSSGWSLVSRLMLAKPVAENDVVNEVGGADFALSSLQRKLRSNGAKAVEVQNMLQTFDAIVEGFKGGIWNTFFLLFLTWRLTPPLFLFIEST</sequence>
<dbReference type="GO" id="GO:0048364">
    <property type="term" value="P:root development"/>
    <property type="evidence" value="ECO:0007669"/>
    <property type="project" value="InterPro"/>
</dbReference>
<protein>
    <submittedName>
        <fullName evidence="1">Uncharacterized protein</fullName>
    </submittedName>
</protein>
<dbReference type="EMBL" id="JACGWO010000007">
    <property type="protein sequence ID" value="KAK4422901.1"/>
    <property type="molecule type" value="Genomic_DNA"/>
</dbReference>
<organism evidence="1 2">
    <name type="scientific">Sesamum alatum</name>
    <dbReference type="NCBI Taxonomy" id="300844"/>
    <lineage>
        <taxon>Eukaryota</taxon>
        <taxon>Viridiplantae</taxon>
        <taxon>Streptophyta</taxon>
        <taxon>Embryophyta</taxon>
        <taxon>Tracheophyta</taxon>
        <taxon>Spermatophyta</taxon>
        <taxon>Magnoliopsida</taxon>
        <taxon>eudicotyledons</taxon>
        <taxon>Gunneridae</taxon>
        <taxon>Pentapetalae</taxon>
        <taxon>asterids</taxon>
        <taxon>lamiids</taxon>
        <taxon>Lamiales</taxon>
        <taxon>Pedaliaceae</taxon>
        <taxon>Sesamum</taxon>
    </lineage>
</organism>
<reference evidence="1" key="2">
    <citation type="journal article" date="2024" name="Plant">
        <title>Genomic evolution and insights into agronomic trait innovations of Sesamum species.</title>
        <authorList>
            <person name="Miao H."/>
            <person name="Wang L."/>
            <person name="Qu L."/>
            <person name="Liu H."/>
            <person name="Sun Y."/>
            <person name="Le M."/>
            <person name="Wang Q."/>
            <person name="Wei S."/>
            <person name="Zheng Y."/>
            <person name="Lin W."/>
            <person name="Duan Y."/>
            <person name="Cao H."/>
            <person name="Xiong S."/>
            <person name="Wang X."/>
            <person name="Wei L."/>
            <person name="Li C."/>
            <person name="Ma Q."/>
            <person name="Ju M."/>
            <person name="Zhao R."/>
            <person name="Li G."/>
            <person name="Mu C."/>
            <person name="Tian Q."/>
            <person name="Mei H."/>
            <person name="Zhang T."/>
            <person name="Gao T."/>
            <person name="Zhang H."/>
        </authorList>
    </citation>
    <scope>NUCLEOTIDE SEQUENCE</scope>
    <source>
        <strain evidence="1">3651</strain>
    </source>
</reference>
<gene>
    <name evidence="1" type="ORF">Salat_1872700</name>
</gene>
<proteinExistence type="predicted"/>
<dbReference type="GO" id="GO:0048367">
    <property type="term" value="P:shoot system development"/>
    <property type="evidence" value="ECO:0007669"/>
    <property type="project" value="InterPro"/>
</dbReference>
<dbReference type="Proteomes" id="UP001293254">
    <property type="component" value="Unassembled WGS sequence"/>
</dbReference>
<evidence type="ECO:0000313" key="1">
    <source>
        <dbReference type="EMBL" id="KAK4422901.1"/>
    </source>
</evidence>
<dbReference type="InterPro" id="IPR004320">
    <property type="entry name" value="BPS1_pln"/>
</dbReference>